<protein>
    <submittedName>
        <fullName evidence="12">Unnamed protein product</fullName>
    </submittedName>
</protein>
<comment type="caution">
    <text evidence="12">The sequence shown here is derived from an EMBL/GenBank/DDBJ whole genome shotgun (WGS) entry which is preliminary data.</text>
</comment>
<evidence type="ECO:0000256" key="5">
    <source>
        <dbReference type="ARBA" id="ARBA00022787"/>
    </source>
</evidence>
<keyword evidence="6" id="KW-0653">Protein transport</keyword>
<dbReference type="PIRSF" id="PIRSF037707">
    <property type="entry name" value="MAS20_rcpt"/>
    <property type="match status" value="1"/>
</dbReference>
<keyword evidence="13" id="KW-1185">Reference proteome</keyword>
<evidence type="ECO:0000313" key="13">
    <source>
        <dbReference type="Proteomes" id="UP001165063"/>
    </source>
</evidence>
<dbReference type="OrthoDB" id="2154253at2759"/>
<evidence type="ECO:0000256" key="4">
    <source>
        <dbReference type="ARBA" id="ARBA00022692"/>
    </source>
</evidence>
<comment type="similarity">
    <text evidence="2 10">Belongs to the Tom20 family.</text>
</comment>
<evidence type="ECO:0000256" key="9">
    <source>
        <dbReference type="ARBA" id="ARBA00023136"/>
    </source>
</evidence>
<dbReference type="InterPro" id="IPR023392">
    <property type="entry name" value="Tom20_dom_sf"/>
</dbReference>
<dbReference type="Proteomes" id="UP001165063">
    <property type="component" value="Unassembled WGS sequence"/>
</dbReference>
<dbReference type="PRINTS" id="PR00351">
    <property type="entry name" value="OM20RECEPTOR"/>
</dbReference>
<dbReference type="PANTHER" id="PTHR12430:SF0">
    <property type="entry name" value="TRANSLOCASE OF OUTER MITOCHONDRIAL MEMBRANE 20"/>
    <property type="match status" value="1"/>
</dbReference>
<dbReference type="GO" id="GO:0006605">
    <property type="term" value="P:protein targeting"/>
    <property type="evidence" value="ECO:0007669"/>
    <property type="project" value="InterPro"/>
</dbReference>
<dbReference type="SUPFAM" id="SSF47157">
    <property type="entry name" value="Mitochondrial import receptor subunit Tom20"/>
    <property type="match status" value="1"/>
</dbReference>
<dbReference type="GO" id="GO:0005742">
    <property type="term" value="C:mitochondrial outer membrane translocase complex"/>
    <property type="evidence" value="ECO:0007669"/>
    <property type="project" value="UniProtKB-UniRule"/>
</dbReference>
<evidence type="ECO:0000256" key="2">
    <source>
        <dbReference type="ARBA" id="ARBA00005792"/>
    </source>
</evidence>
<dbReference type="Pfam" id="PF02064">
    <property type="entry name" value="MAS20"/>
    <property type="match status" value="1"/>
</dbReference>
<dbReference type="GO" id="GO:0008320">
    <property type="term" value="F:protein transmembrane transporter activity"/>
    <property type="evidence" value="ECO:0007669"/>
    <property type="project" value="TreeGrafter"/>
</dbReference>
<dbReference type="AlphaFoldDB" id="A0A9W6YQS6"/>
<dbReference type="EMBL" id="BSXU01000262">
    <property type="protein sequence ID" value="GMG20020.1"/>
    <property type="molecule type" value="Genomic_DNA"/>
</dbReference>
<keyword evidence="7" id="KW-1133">Transmembrane helix</keyword>
<keyword evidence="9 10" id="KW-0472">Membrane</keyword>
<keyword evidence="11" id="KW-0175">Coiled coil</keyword>
<sequence length="168" mass="18841">MSRAFSVIALVSVATLGYCVYFDYQRRHNPEFRKSILRTKRRATKKAKLEAEQDKTKKLEELKEKLNESLIVEPLPTELAEKENFFLNQVTVGEQLAAIPGNEVDAAIHFYKGLAVYPNPQGILDIYQRTISPEVYNLVMMLAAIQVPRNVANILGDSVASLSVGSVE</sequence>
<keyword evidence="8 10" id="KW-0496">Mitochondrion</keyword>
<keyword evidence="4" id="KW-0812">Transmembrane</keyword>
<feature type="coiled-coil region" evidence="11">
    <location>
        <begin position="42"/>
        <end position="69"/>
    </location>
</feature>
<evidence type="ECO:0000313" key="12">
    <source>
        <dbReference type="EMBL" id="GMG20020.1"/>
    </source>
</evidence>
<dbReference type="GO" id="GO:0016031">
    <property type="term" value="P:tRNA import into mitochondrion"/>
    <property type="evidence" value="ECO:0007669"/>
    <property type="project" value="TreeGrafter"/>
</dbReference>
<reference evidence="12" key="1">
    <citation type="submission" date="2023-04" db="EMBL/GenBank/DDBJ databases">
        <title>Ambrosiozyma monospora NBRC 1965.</title>
        <authorList>
            <person name="Ichikawa N."/>
            <person name="Sato H."/>
            <person name="Tonouchi N."/>
        </authorList>
    </citation>
    <scope>NUCLEOTIDE SEQUENCE</scope>
    <source>
        <strain evidence="12">NBRC 1965</strain>
    </source>
</reference>
<evidence type="ECO:0000256" key="7">
    <source>
        <dbReference type="ARBA" id="ARBA00022989"/>
    </source>
</evidence>
<keyword evidence="3" id="KW-0813">Transport</keyword>
<keyword evidence="5 10" id="KW-1000">Mitochondrion outer membrane</keyword>
<dbReference type="Gene3D" id="1.20.960.10">
    <property type="entry name" value="Mitochondrial outer membrane translocase complex, subunit Tom20 domain"/>
    <property type="match status" value="1"/>
</dbReference>
<dbReference type="GO" id="GO:0030943">
    <property type="term" value="F:mitochondrion targeting sequence binding"/>
    <property type="evidence" value="ECO:0007669"/>
    <property type="project" value="TreeGrafter"/>
</dbReference>
<dbReference type="GO" id="GO:0030150">
    <property type="term" value="P:protein import into mitochondrial matrix"/>
    <property type="evidence" value="ECO:0007669"/>
    <property type="project" value="TreeGrafter"/>
</dbReference>
<dbReference type="PANTHER" id="PTHR12430">
    <property type="entry name" value="MITOCHONDRIAL IMPORT RECEPTOR SUBUNIT TOM20"/>
    <property type="match status" value="1"/>
</dbReference>
<evidence type="ECO:0000256" key="3">
    <source>
        <dbReference type="ARBA" id="ARBA00022448"/>
    </source>
</evidence>
<evidence type="ECO:0000256" key="8">
    <source>
        <dbReference type="ARBA" id="ARBA00023128"/>
    </source>
</evidence>
<evidence type="ECO:0000256" key="6">
    <source>
        <dbReference type="ARBA" id="ARBA00022927"/>
    </source>
</evidence>
<evidence type="ECO:0000256" key="1">
    <source>
        <dbReference type="ARBA" id="ARBA00004572"/>
    </source>
</evidence>
<dbReference type="InterPro" id="IPR002056">
    <property type="entry name" value="MAS20"/>
</dbReference>
<comment type="subcellular location">
    <subcellularLocation>
        <location evidence="1">Mitochondrion outer membrane</location>
        <topology evidence="1">Single-pass membrane protein</topology>
    </subcellularLocation>
</comment>
<name>A0A9W6YQS6_AMBMO</name>
<accession>A0A9W6YQS6</accession>
<evidence type="ECO:0000256" key="10">
    <source>
        <dbReference type="PIRNR" id="PIRNR037707"/>
    </source>
</evidence>
<dbReference type="GO" id="GO:0006886">
    <property type="term" value="P:intracellular protein transport"/>
    <property type="evidence" value="ECO:0007669"/>
    <property type="project" value="InterPro"/>
</dbReference>
<evidence type="ECO:0000256" key="11">
    <source>
        <dbReference type="SAM" id="Coils"/>
    </source>
</evidence>
<proteinExistence type="inferred from homology"/>
<gene>
    <name evidence="12" type="ORF">Amon01_000091400</name>
</gene>
<organism evidence="12 13">
    <name type="scientific">Ambrosiozyma monospora</name>
    <name type="common">Yeast</name>
    <name type="synonym">Endomycopsis monosporus</name>
    <dbReference type="NCBI Taxonomy" id="43982"/>
    <lineage>
        <taxon>Eukaryota</taxon>
        <taxon>Fungi</taxon>
        <taxon>Dikarya</taxon>
        <taxon>Ascomycota</taxon>
        <taxon>Saccharomycotina</taxon>
        <taxon>Pichiomycetes</taxon>
        <taxon>Pichiales</taxon>
        <taxon>Pichiaceae</taxon>
        <taxon>Ambrosiozyma</taxon>
    </lineage>
</organism>